<dbReference type="AlphaFoldDB" id="A0A089ZAJ1"/>
<feature type="transmembrane region" description="Helical" evidence="7">
    <location>
        <begin position="178"/>
        <end position="195"/>
    </location>
</feature>
<evidence type="ECO:0000313" key="12">
    <source>
        <dbReference type="Proteomes" id="UP000029661"/>
    </source>
</evidence>
<sequence length="793" mass="90379">MDQDTRDDFEPFKLEHLPREEDEKQLSIYLNRLQQFKSYSKILAIMVIILGAMGALGWFFNVPLLRGEYEGIIGIKLNTALLFILAGSCVYLLNLKLKGKQVLIPRILGIIIVVWGTLTILEYITGTNLGMNYLFSSILPNNSILTKSRLASTLNFILLGVALLMASYKFKIRYVQTIAFFCGFIALFGLSSYLYGSSSDYFLDILAQMAFMTSLIHILLSVSILCLCPDHSYMGRITAQNSGGYMARRLLPAALMAVFLMDLLIVSGERLNIYSTYFGNIFGVILALALLTTVIIWNSNILNKMDRQRQESNIRRLNLKKFYENLVEGINEGIWVTDKHDRLYFMNRGMEEISGVTSQQMEGLHILEDLPDNTTDGLKEYYRKAKETLKPVHYDSIKATSPSGRQSYQSGWIIPQLKEGKFNGAICTVIDETLRKEAENALKKSETFYRTIFENTGTATIIIDQNTTIIMANKRCESMSGYSVDEIEHQLSWTNFVHPDDREKMKTYQQMRRVPGKEAPSEYEFRLLNKEGEEREVLLFTSLIPGTTDSVVSMLDITERKKAENVIKKSLKDKELLLREIHHRVKNNMQIISSLLNLQRSYVDDEEADNILQESQGRVKSMALVHEKLYQTADLAKINVGDYIESLTMNLFHSYRTKPGIRLNLDVGDIYFNIDTAIPLGLIINELVSNCLKYAFKDQNEGEVVISVRKVDMDELDEINEVNGIGGGNYYLLEVRDDGVGLPEDLDIEHTNTLGLQLVKTLVLQLDGTIKIIRNNGTCFHIIFQEQKYIKRI</sequence>
<feature type="domain" description="PAS" evidence="9">
    <location>
        <begin position="319"/>
        <end position="370"/>
    </location>
</feature>
<dbReference type="Proteomes" id="UP000029661">
    <property type="component" value="Chromosome"/>
</dbReference>
<dbReference type="Gene3D" id="3.30.450.20">
    <property type="entry name" value="PAS domain"/>
    <property type="match status" value="2"/>
</dbReference>
<dbReference type="GO" id="GO:0000160">
    <property type="term" value="P:phosphorelay signal transduction system"/>
    <property type="evidence" value="ECO:0007669"/>
    <property type="project" value="UniProtKB-KW"/>
</dbReference>
<dbReference type="Pfam" id="PF02518">
    <property type="entry name" value="HATPase_c"/>
    <property type="match status" value="1"/>
</dbReference>
<dbReference type="Pfam" id="PF07568">
    <property type="entry name" value="HisKA_2"/>
    <property type="match status" value="1"/>
</dbReference>
<feature type="transmembrane region" description="Helical" evidence="7">
    <location>
        <begin position="42"/>
        <end position="60"/>
    </location>
</feature>
<feature type="transmembrane region" description="Helical" evidence="7">
    <location>
        <begin position="201"/>
        <end position="228"/>
    </location>
</feature>
<evidence type="ECO:0000259" key="9">
    <source>
        <dbReference type="PROSITE" id="PS50112"/>
    </source>
</evidence>
<dbReference type="SMART" id="SM00387">
    <property type="entry name" value="HATPase_c"/>
    <property type="match status" value="1"/>
</dbReference>
<keyword evidence="5" id="KW-0067">ATP-binding</keyword>
<dbReference type="InterPro" id="IPR003594">
    <property type="entry name" value="HATPase_dom"/>
</dbReference>
<dbReference type="InterPro" id="IPR000014">
    <property type="entry name" value="PAS"/>
</dbReference>
<dbReference type="PANTHER" id="PTHR43065:SF23">
    <property type="entry name" value="SENSOR HISTIDINE KINASE PDTAS"/>
    <property type="match status" value="1"/>
</dbReference>
<dbReference type="GO" id="GO:0006355">
    <property type="term" value="P:regulation of DNA-templated transcription"/>
    <property type="evidence" value="ECO:0007669"/>
    <property type="project" value="InterPro"/>
</dbReference>
<feature type="transmembrane region" description="Helical" evidence="7">
    <location>
        <begin position="72"/>
        <end position="95"/>
    </location>
</feature>
<dbReference type="InterPro" id="IPR013767">
    <property type="entry name" value="PAS_fold"/>
</dbReference>
<evidence type="ECO:0000256" key="2">
    <source>
        <dbReference type="ARBA" id="ARBA00022679"/>
    </source>
</evidence>
<dbReference type="Proteomes" id="UP000062768">
    <property type="component" value="Chromosome I"/>
</dbReference>
<keyword evidence="3" id="KW-0547">Nucleotide-binding</keyword>
<accession>A0A089ZAJ1</accession>
<evidence type="ECO:0000256" key="3">
    <source>
        <dbReference type="ARBA" id="ARBA00022741"/>
    </source>
</evidence>
<dbReference type="GO" id="GO:0016301">
    <property type="term" value="F:kinase activity"/>
    <property type="evidence" value="ECO:0007669"/>
    <property type="project" value="UniProtKB-KW"/>
</dbReference>
<dbReference type="PATRIC" id="fig|2162.10.peg.1399"/>
<dbReference type="InterPro" id="IPR036890">
    <property type="entry name" value="HATPase_C_sf"/>
</dbReference>
<evidence type="ECO:0000256" key="1">
    <source>
        <dbReference type="ARBA" id="ARBA00022553"/>
    </source>
</evidence>
<dbReference type="Pfam" id="PF00989">
    <property type="entry name" value="PAS"/>
    <property type="match status" value="1"/>
</dbReference>
<feature type="transmembrane region" description="Helical" evidence="7">
    <location>
        <begin position="274"/>
        <end position="297"/>
    </location>
</feature>
<dbReference type="STRING" id="2162.BRM9_1005"/>
<dbReference type="EMBL" id="LN734822">
    <property type="protein sequence ID" value="CEL24974.1"/>
    <property type="molecule type" value="Genomic_DNA"/>
</dbReference>
<dbReference type="Pfam" id="PF08447">
    <property type="entry name" value="PAS_3"/>
    <property type="match status" value="1"/>
</dbReference>
<dbReference type="NCBIfam" id="TIGR00229">
    <property type="entry name" value="sensory_box"/>
    <property type="match status" value="2"/>
</dbReference>
<keyword evidence="13" id="KW-1185">Reference proteome</keyword>
<evidence type="ECO:0000256" key="7">
    <source>
        <dbReference type="SAM" id="Phobius"/>
    </source>
</evidence>
<dbReference type="InterPro" id="IPR005467">
    <property type="entry name" value="His_kinase_dom"/>
</dbReference>
<evidence type="ECO:0000313" key="13">
    <source>
        <dbReference type="Proteomes" id="UP000062768"/>
    </source>
</evidence>
<evidence type="ECO:0000259" key="8">
    <source>
        <dbReference type="PROSITE" id="PS50109"/>
    </source>
</evidence>
<keyword evidence="2" id="KW-0808">Transferase</keyword>
<reference evidence="10" key="1">
    <citation type="submission" date="2013-12" db="EMBL/GenBank/DDBJ databases">
        <title>The complete genome sequence of Methanobacterium sp. BRM9.</title>
        <authorList>
            <consortium name="Pastoral Greenhouse Gas Research Consortium"/>
            <person name="Kelly W.J."/>
            <person name="Leahy S.C."/>
            <person name="Perry R."/>
            <person name="Li D."/>
            <person name="Altermann E."/>
            <person name="Lambie S.C."/>
            <person name="Attwood G.T."/>
        </authorList>
    </citation>
    <scope>NUCLEOTIDE SEQUENCE [LARGE SCALE GENOMIC DNA]</scope>
    <source>
        <strain evidence="10">BRM9</strain>
    </source>
</reference>
<dbReference type="OrthoDB" id="8127at2157"/>
<feature type="transmembrane region" description="Helical" evidence="7">
    <location>
        <begin position="144"/>
        <end position="166"/>
    </location>
</feature>
<feature type="domain" description="Histidine kinase" evidence="8">
    <location>
        <begin position="580"/>
        <end position="788"/>
    </location>
</feature>
<dbReference type="SUPFAM" id="SSF55874">
    <property type="entry name" value="ATPase domain of HSP90 chaperone/DNA topoisomerase II/histidine kinase"/>
    <property type="match status" value="1"/>
</dbReference>
<dbReference type="EMBL" id="CP006933">
    <property type="protein sequence ID" value="AIS31821.1"/>
    <property type="molecule type" value="Genomic_DNA"/>
</dbReference>
<keyword evidence="1" id="KW-0597">Phosphoprotein</keyword>
<evidence type="ECO:0000313" key="11">
    <source>
        <dbReference type="EMBL" id="CEL24974.1"/>
    </source>
</evidence>
<feature type="transmembrane region" description="Helical" evidence="7">
    <location>
        <begin position="107"/>
        <end position="124"/>
    </location>
</feature>
<reference evidence="11" key="2">
    <citation type="submission" date="2014-09" db="EMBL/GenBank/DDBJ databases">
        <authorList>
            <person name="Bishop-Lilly K.A."/>
            <person name="Broomall S.M."/>
            <person name="Chain P.S."/>
            <person name="Chertkov O."/>
            <person name="Coyne S.R."/>
            <person name="Daligault H.E."/>
            <person name="Davenport K.W."/>
            <person name="Erkkila T."/>
            <person name="Frey K.G."/>
            <person name="Gibbons H.S."/>
            <person name="Gu W."/>
            <person name="Jaissle J."/>
            <person name="Johnson S.L."/>
            <person name="Koroleva G.I."/>
            <person name="Ladner J.T."/>
            <person name="Lo C.-C."/>
            <person name="Minogue T.D."/>
            <person name="Munk C."/>
            <person name="Palacios G.F."/>
            <person name="Redden C.L."/>
            <person name="Rosenzweig C.N."/>
            <person name="Scholz M.B."/>
            <person name="Teshima H."/>
            <person name="Xu Y."/>
        </authorList>
    </citation>
    <scope>NUCLEOTIDE SEQUENCE</scope>
    <source>
        <strain evidence="11">Mb9</strain>
    </source>
</reference>
<keyword evidence="7" id="KW-0472">Membrane</keyword>
<dbReference type="GO" id="GO:0005524">
    <property type="term" value="F:ATP binding"/>
    <property type="evidence" value="ECO:0007669"/>
    <property type="project" value="UniProtKB-KW"/>
</dbReference>
<dbReference type="Gene3D" id="3.30.565.10">
    <property type="entry name" value="Histidine kinase-like ATPase, C-terminal domain"/>
    <property type="match status" value="1"/>
</dbReference>
<keyword evidence="6" id="KW-0902">Two-component regulatory system</keyword>
<dbReference type="PANTHER" id="PTHR43065">
    <property type="entry name" value="SENSOR HISTIDINE KINASE"/>
    <property type="match status" value="1"/>
</dbReference>
<evidence type="ECO:0000313" key="10">
    <source>
        <dbReference type="EMBL" id="AIS31821.1"/>
    </source>
</evidence>
<dbReference type="SUPFAM" id="SSF55785">
    <property type="entry name" value="PYP-like sensor domain (PAS domain)"/>
    <property type="match status" value="2"/>
</dbReference>
<dbReference type="CDD" id="cd00130">
    <property type="entry name" value="PAS"/>
    <property type="match status" value="2"/>
</dbReference>
<dbReference type="InterPro" id="IPR035965">
    <property type="entry name" value="PAS-like_dom_sf"/>
</dbReference>
<dbReference type="InterPro" id="IPR013655">
    <property type="entry name" value="PAS_fold_3"/>
</dbReference>
<dbReference type="InterPro" id="IPR011495">
    <property type="entry name" value="Sig_transdc_His_kin_sub2_dim/P"/>
</dbReference>
<gene>
    <name evidence="10" type="ORF">BRM9_1005</name>
    <name evidence="11" type="ORF">MB9_1337</name>
</gene>
<keyword evidence="4 10" id="KW-0418">Kinase</keyword>
<dbReference type="GeneID" id="26739582"/>
<evidence type="ECO:0000256" key="4">
    <source>
        <dbReference type="ARBA" id="ARBA00022777"/>
    </source>
</evidence>
<feature type="domain" description="PAS" evidence="9">
    <location>
        <begin position="445"/>
        <end position="518"/>
    </location>
</feature>
<keyword evidence="7" id="KW-1133">Transmembrane helix</keyword>
<dbReference type="SMART" id="SM00091">
    <property type="entry name" value="PAS"/>
    <property type="match status" value="2"/>
</dbReference>
<evidence type="ECO:0000256" key="6">
    <source>
        <dbReference type="ARBA" id="ARBA00023012"/>
    </source>
</evidence>
<organism evidence="10 12">
    <name type="scientific">Methanobacterium formicicum</name>
    <dbReference type="NCBI Taxonomy" id="2162"/>
    <lineage>
        <taxon>Archaea</taxon>
        <taxon>Methanobacteriati</taxon>
        <taxon>Methanobacteriota</taxon>
        <taxon>Methanomada group</taxon>
        <taxon>Methanobacteria</taxon>
        <taxon>Methanobacteriales</taxon>
        <taxon>Methanobacteriaceae</taxon>
        <taxon>Methanobacterium</taxon>
    </lineage>
</organism>
<dbReference type="PROSITE" id="PS50109">
    <property type="entry name" value="HIS_KIN"/>
    <property type="match status" value="1"/>
</dbReference>
<keyword evidence="7" id="KW-0812">Transmembrane</keyword>
<proteinExistence type="predicted"/>
<dbReference type="RefSeq" id="WP_048085038.1">
    <property type="nucleotide sequence ID" value="NZ_CP006933.1"/>
</dbReference>
<evidence type="ECO:0000256" key="5">
    <source>
        <dbReference type="ARBA" id="ARBA00022840"/>
    </source>
</evidence>
<dbReference type="PROSITE" id="PS50112">
    <property type="entry name" value="PAS"/>
    <property type="match status" value="2"/>
</dbReference>
<feature type="transmembrane region" description="Helical" evidence="7">
    <location>
        <begin position="249"/>
        <end position="268"/>
    </location>
</feature>
<protein>
    <submittedName>
        <fullName evidence="10">Histidine kinase/PAS domain-containing protein</fullName>
    </submittedName>
    <submittedName>
        <fullName evidence="11">Putative membrane protein</fullName>
    </submittedName>
</protein>
<name>A0A089ZAJ1_METFO</name>
<dbReference type="KEGG" id="mfc:BRM9_1005"/>